<sequence length="294" mass="31930">MITTPNLLSPGRRQFLQQSCVGIAALTVLGNPLQALAASQSSSGSVKKTGLQLYTLRDMMEKSVADTLKLVAGVGYGDVEFAGYFGHSAADIRKLLDANGLAAPSVHVPLEVLRSALPQVIKDAKVIGHQYIVLPWLSEEQRGDSVDNYKKLAVELNGFAKPIKDAGLQLAYHNHDFELLPVKGGVPYDVLLGETDQDLVKMELDLFWAVKAGVDPLKLFAANPGRFPLVHVKDMAKDGAMVDVGTGTIDFKAIFAKAEQAGIRHQFIEHDNSNNRITTIRQGYQALSQVLKNI</sequence>
<keyword evidence="2" id="KW-0413">Isomerase</keyword>
<dbReference type="InterPro" id="IPR050312">
    <property type="entry name" value="IolE/XylAMocC-like"/>
</dbReference>
<keyword evidence="3" id="KW-1185">Reference proteome</keyword>
<name>A0ABV6BAR3_9GAMM</name>
<dbReference type="PROSITE" id="PS51318">
    <property type="entry name" value="TAT"/>
    <property type="match status" value="1"/>
</dbReference>
<dbReference type="PANTHER" id="PTHR12110">
    <property type="entry name" value="HYDROXYPYRUVATE ISOMERASE"/>
    <property type="match status" value="1"/>
</dbReference>
<dbReference type="RefSeq" id="WP_377241711.1">
    <property type="nucleotide sequence ID" value="NZ_JBHLXP010000001.1"/>
</dbReference>
<proteinExistence type="predicted"/>
<dbReference type="Pfam" id="PF01261">
    <property type="entry name" value="AP_endonuc_2"/>
    <property type="match status" value="1"/>
</dbReference>
<dbReference type="InterPro" id="IPR006311">
    <property type="entry name" value="TAT_signal"/>
</dbReference>
<gene>
    <name evidence="2" type="ORF">ACFFJP_06680</name>
</gene>
<dbReference type="Proteomes" id="UP001589813">
    <property type="component" value="Unassembled WGS sequence"/>
</dbReference>
<organism evidence="2 3">
    <name type="scientific">Rheinheimera tilapiae</name>
    <dbReference type="NCBI Taxonomy" id="875043"/>
    <lineage>
        <taxon>Bacteria</taxon>
        <taxon>Pseudomonadati</taxon>
        <taxon>Pseudomonadota</taxon>
        <taxon>Gammaproteobacteria</taxon>
        <taxon>Chromatiales</taxon>
        <taxon>Chromatiaceae</taxon>
        <taxon>Rheinheimera</taxon>
    </lineage>
</organism>
<evidence type="ECO:0000313" key="3">
    <source>
        <dbReference type="Proteomes" id="UP001589813"/>
    </source>
</evidence>
<dbReference type="EMBL" id="JBHLXP010000001">
    <property type="protein sequence ID" value="MFC0047969.1"/>
    <property type="molecule type" value="Genomic_DNA"/>
</dbReference>
<evidence type="ECO:0000259" key="1">
    <source>
        <dbReference type="Pfam" id="PF01261"/>
    </source>
</evidence>
<dbReference type="GO" id="GO:0016853">
    <property type="term" value="F:isomerase activity"/>
    <property type="evidence" value="ECO:0007669"/>
    <property type="project" value="UniProtKB-KW"/>
</dbReference>
<protein>
    <submittedName>
        <fullName evidence="2">Sugar phosphate isomerase/epimerase family protein</fullName>
    </submittedName>
</protein>
<feature type="domain" description="Xylose isomerase-like TIM barrel" evidence="1">
    <location>
        <begin position="69"/>
        <end position="286"/>
    </location>
</feature>
<dbReference type="InterPro" id="IPR013022">
    <property type="entry name" value="Xyl_isomerase-like_TIM-brl"/>
</dbReference>
<reference evidence="2 3" key="1">
    <citation type="submission" date="2024-09" db="EMBL/GenBank/DDBJ databases">
        <authorList>
            <person name="Sun Q."/>
            <person name="Mori K."/>
        </authorList>
    </citation>
    <scope>NUCLEOTIDE SEQUENCE [LARGE SCALE GENOMIC DNA]</scope>
    <source>
        <strain evidence="2 3">KCTC 23315</strain>
    </source>
</reference>
<dbReference type="Gene3D" id="3.20.20.150">
    <property type="entry name" value="Divalent-metal-dependent TIM barrel enzymes"/>
    <property type="match status" value="1"/>
</dbReference>
<comment type="caution">
    <text evidence="2">The sequence shown here is derived from an EMBL/GenBank/DDBJ whole genome shotgun (WGS) entry which is preliminary data.</text>
</comment>
<dbReference type="PANTHER" id="PTHR12110:SF41">
    <property type="entry name" value="INOSOSE DEHYDRATASE"/>
    <property type="match status" value="1"/>
</dbReference>
<evidence type="ECO:0000313" key="2">
    <source>
        <dbReference type="EMBL" id="MFC0047969.1"/>
    </source>
</evidence>
<dbReference type="SUPFAM" id="SSF51658">
    <property type="entry name" value="Xylose isomerase-like"/>
    <property type="match status" value="1"/>
</dbReference>
<accession>A0ABV6BAR3</accession>
<dbReference type="InterPro" id="IPR036237">
    <property type="entry name" value="Xyl_isomerase-like_sf"/>
</dbReference>